<keyword evidence="2" id="KW-1185">Reference proteome</keyword>
<sequence length="258" mass="28822">MYCTRDQGFACEVITAGLGFSVHVTVWNSYGCGCDAKAFRAGSWTTRKRPNGPRIWTADTFVSGDVPTPGSLDEAGKYVTEEFDGITYRKHGAELDIPIQSTKTGNRPFVRSNISRAGKRIWRKGRQVYELNVGGDTFVMQAISQQVDPTLTDNSGLKDLLSRKLPGMDTFGNKIEGGGSPMSLPAGTTYRCRVLAEDLILESHGTAVIMQDRFYNSYMLEDVKARYSDEECVEETEQWRFDYCGSALRRPRPNVRRG</sequence>
<proteinExistence type="predicted"/>
<comment type="caution">
    <text evidence="1">The sequence shown here is derived from an EMBL/GenBank/DDBJ whole genome shotgun (WGS) entry which is preliminary data.</text>
</comment>
<reference evidence="1" key="1">
    <citation type="submission" date="2023-10" db="EMBL/GenBank/DDBJ databases">
        <authorList>
            <person name="Chen Y."/>
            <person name="Shah S."/>
            <person name="Dougan E. K."/>
            <person name="Thang M."/>
            <person name="Chan C."/>
        </authorList>
    </citation>
    <scope>NUCLEOTIDE SEQUENCE [LARGE SCALE GENOMIC DNA]</scope>
</reference>
<name>A0ABN9R6M8_9DINO</name>
<dbReference type="Proteomes" id="UP001189429">
    <property type="component" value="Unassembled WGS sequence"/>
</dbReference>
<evidence type="ECO:0000313" key="1">
    <source>
        <dbReference type="EMBL" id="CAK0812836.1"/>
    </source>
</evidence>
<organism evidence="1 2">
    <name type="scientific">Prorocentrum cordatum</name>
    <dbReference type="NCBI Taxonomy" id="2364126"/>
    <lineage>
        <taxon>Eukaryota</taxon>
        <taxon>Sar</taxon>
        <taxon>Alveolata</taxon>
        <taxon>Dinophyceae</taxon>
        <taxon>Prorocentrales</taxon>
        <taxon>Prorocentraceae</taxon>
        <taxon>Prorocentrum</taxon>
    </lineage>
</organism>
<gene>
    <name evidence="1" type="ORF">PCOR1329_LOCUS17000</name>
</gene>
<protein>
    <submittedName>
        <fullName evidence="1">Uncharacterized protein</fullName>
    </submittedName>
</protein>
<evidence type="ECO:0000313" key="2">
    <source>
        <dbReference type="Proteomes" id="UP001189429"/>
    </source>
</evidence>
<dbReference type="EMBL" id="CAUYUJ010005239">
    <property type="protein sequence ID" value="CAK0812836.1"/>
    <property type="molecule type" value="Genomic_DNA"/>
</dbReference>
<accession>A0ABN9R6M8</accession>